<dbReference type="Pfam" id="PF00989">
    <property type="entry name" value="PAS"/>
    <property type="match status" value="1"/>
</dbReference>
<dbReference type="PROSITE" id="PS50112">
    <property type="entry name" value="PAS"/>
    <property type="match status" value="3"/>
</dbReference>
<evidence type="ECO:0000313" key="11">
    <source>
        <dbReference type="Proteomes" id="UP001597112"/>
    </source>
</evidence>
<dbReference type="SMART" id="SM00091">
    <property type="entry name" value="PAS"/>
    <property type="match status" value="3"/>
</dbReference>
<comment type="caution">
    <text evidence="10">The sequence shown here is derived from an EMBL/GenBank/DDBJ whole genome shotgun (WGS) entry which is preliminary data.</text>
</comment>
<dbReference type="InterPro" id="IPR036097">
    <property type="entry name" value="HisK_dim/P_sf"/>
</dbReference>
<feature type="domain" description="PAC" evidence="9">
    <location>
        <begin position="156"/>
        <end position="208"/>
    </location>
</feature>
<dbReference type="SUPFAM" id="SSF47384">
    <property type="entry name" value="Homodimeric domain of signal transducing histidine kinase"/>
    <property type="match status" value="1"/>
</dbReference>
<dbReference type="SMART" id="SM00388">
    <property type="entry name" value="HisKA"/>
    <property type="match status" value="1"/>
</dbReference>
<evidence type="ECO:0000256" key="6">
    <source>
        <dbReference type="SAM" id="Phobius"/>
    </source>
</evidence>
<feature type="domain" description="PAS" evidence="8">
    <location>
        <begin position="350"/>
        <end position="391"/>
    </location>
</feature>
<protein>
    <recommendedName>
        <fullName evidence="2">histidine kinase</fullName>
        <ecNumber evidence="2">2.7.13.3</ecNumber>
    </recommendedName>
</protein>
<dbReference type="CDD" id="cd00130">
    <property type="entry name" value="PAS"/>
    <property type="match status" value="3"/>
</dbReference>
<evidence type="ECO:0000256" key="2">
    <source>
        <dbReference type="ARBA" id="ARBA00012438"/>
    </source>
</evidence>
<dbReference type="PROSITE" id="PS50113">
    <property type="entry name" value="PAC"/>
    <property type="match status" value="2"/>
</dbReference>
<dbReference type="SUPFAM" id="SSF55874">
    <property type="entry name" value="ATPase domain of HSP90 chaperone/DNA topoisomerase II/histidine kinase"/>
    <property type="match status" value="1"/>
</dbReference>
<dbReference type="SMART" id="SM00387">
    <property type="entry name" value="HATPase_c"/>
    <property type="match status" value="1"/>
</dbReference>
<accession>A0ABW3JW47</accession>
<dbReference type="Gene3D" id="3.30.450.20">
    <property type="entry name" value="PAS domain"/>
    <property type="match status" value="3"/>
</dbReference>
<dbReference type="Gene3D" id="3.30.565.10">
    <property type="entry name" value="Histidine kinase-like ATPase, C-terminal domain"/>
    <property type="match status" value="1"/>
</dbReference>
<dbReference type="InterPro" id="IPR035965">
    <property type="entry name" value="PAS-like_dom_sf"/>
</dbReference>
<keyword evidence="6" id="KW-1133">Transmembrane helix</keyword>
<dbReference type="Gene3D" id="1.10.287.130">
    <property type="match status" value="1"/>
</dbReference>
<comment type="catalytic activity">
    <reaction evidence="1">
        <text>ATP + protein L-histidine = ADP + protein N-phospho-L-histidine.</text>
        <dbReference type="EC" id="2.7.13.3"/>
    </reaction>
</comment>
<evidence type="ECO:0000313" key="10">
    <source>
        <dbReference type="EMBL" id="MFD0997763.1"/>
    </source>
</evidence>
<dbReference type="Pfam" id="PF13426">
    <property type="entry name" value="PAS_9"/>
    <property type="match status" value="1"/>
</dbReference>
<dbReference type="Proteomes" id="UP001597112">
    <property type="component" value="Unassembled WGS sequence"/>
</dbReference>
<organism evidence="10 11">
    <name type="scientific">Ohtaekwangia kribbensis</name>
    <dbReference type="NCBI Taxonomy" id="688913"/>
    <lineage>
        <taxon>Bacteria</taxon>
        <taxon>Pseudomonadati</taxon>
        <taxon>Bacteroidota</taxon>
        <taxon>Cytophagia</taxon>
        <taxon>Cytophagales</taxon>
        <taxon>Fulvivirgaceae</taxon>
        <taxon>Ohtaekwangia</taxon>
    </lineage>
</organism>
<dbReference type="InterPro" id="IPR052162">
    <property type="entry name" value="Sensor_kinase/Photoreceptor"/>
</dbReference>
<dbReference type="InterPro" id="IPR005467">
    <property type="entry name" value="His_kinase_dom"/>
</dbReference>
<reference evidence="11" key="1">
    <citation type="journal article" date="2019" name="Int. J. Syst. Evol. Microbiol.">
        <title>The Global Catalogue of Microorganisms (GCM) 10K type strain sequencing project: providing services to taxonomists for standard genome sequencing and annotation.</title>
        <authorList>
            <consortium name="The Broad Institute Genomics Platform"/>
            <consortium name="The Broad Institute Genome Sequencing Center for Infectious Disease"/>
            <person name="Wu L."/>
            <person name="Ma J."/>
        </authorList>
    </citation>
    <scope>NUCLEOTIDE SEQUENCE [LARGE SCALE GENOMIC DNA]</scope>
    <source>
        <strain evidence="11">CCUG 58938</strain>
    </source>
</reference>
<sequence length="695" mass="78687">MIRGISSTIIVFASTAVIVTVFLFYLVIRYSMLTTGPYPLLFRAFVITLLVIFTVLNVYILGRIVMKSLRFHDKVFISQEWFTKMMVGMDEAIIVTDKAGSVTSMNGRAEELTGWTSVESIGKPIDMIFDIVNDHTKLRVESPLNTVLKNNCIAPLANHTILIKKDKTQHYIVDSAIPIHDKHSSVIGGVLIFRDITELTMSQRTLVEMEEMLNGIIENTPLLFTVKDLEGKFLHANHRFKEVFNAEDVELTGRNHTNHYHGEQAAASDRIDLQVVKLNRLIGYEQRIHHADGTVRSYQTAKFPLHNEQNEIRAVCTVYIEVTDRKKSIEMYSRLIKQEIALESGVYNGELIRSLPCMFFTLDRHSNITSFNEACEKFTGKSAEQMLGKKLDDVFAGIGSTFLKVYHEVKRTGVDKDFTVDFASHGNVYIFQVNIYRTPKGIAILLQDVTPHKQAEEKARSLTEKLETRNEELQQFAYSLSHDLRTPISRILGLVSISDVDASFKIKNKTILETIREQIIDLDNVIKDMNATIALRDAKNAYYVMFEDELVLIRKVLEHEIAEASAVITSSFQNAEGLVTVKSYLHSIMYNLLSNALKYRLPDIPLLIDLHTQRLDHFILLTVKDNGMGIDLTKSGKQLFGLYNRFHGSKIEGKGIGLHLVKTQVEFLGGRVEVQSTLGEGSMFKIFLPVQSASV</sequence>
<dbReference type="RefSeq" id="WP_377573298.1">
    <property type="nucleotide sequence ID" value="NZ_JBHTKA010000001.1"/>
</dbReference>
<feature type="domain" description="Histidine kinase" evidence="7">
    <location>
        <begin position="479"/>
        <end position="692"/>
    </location>
</feature>
<proteinExistence type="predicted"/>
<evidence type="ECO:0000259" key="9">
    <source>
        <dbReference type="PROSITE" id="PS50113"/>
    </source>
</evidence>
<dbReference type="InterPro" id="IPR013767">
    <property type="entry name" value="PAS_fold"/>
</dbReference>
<feature type="domain" description="PAC" evidence="9">
    <location>
        <begin position="282"/>
        <end position="334"/>
    </location>
</feature>
<gene>
    <name evidence="10" type="ORF">ACFQ21_00530</name>
</gene>
<dbReference type="InterPro" id="IPR036890">
    <property type="entry name" value="HATPase_C_sf"/>
</dbReference>
<name>A0ABW3JW47_9BACT</name>
<dbReference type="InterPro" id="IPR003661">
    <property type="entry name" value="HisK_dim/P_dom"/>
</dbReference>
<dbReference type="InterPro" id="IPR000014">
    <property type="entry name" value="PAS"/>
</dbReference>
<evidence type="ECO:0000256" key="4">
    <source>
        <dbReference type="ARBA" id="ARBA00022679"/>
    </source>
</evidence>
<evidence type="ECO:0000256" key="5">
    <source>
        <dbReference type="ARBA" id="ARBA00022777"/>
    </source>
</evidence>
<keyword evidence="6" id="KW-0472">Membrane</keyword>
<dbReference type="InterPro" id="IPR004358">
    <property type="entry name" value="Sig_transdc_His_kin-like_C"/>
</dbReference>
<evidence type="ECO:0000259" key="7">
    <source>
        <dbReference type="PROSITE" id="PS50109"/>
    </source>
</evidence>
<dbReference type="NCBIfam" id="TIGR00229">
    <property type="entry name" value="sensory_box"/>
    <property type="match status" value="3"/>
</dbReference>
<evidence type="ECO:0000256" key="1">
    <source>
        <dbReference type="ARBA" id="ARBA00000085"/>
    </source>
</evidence>
<dbReference type="PANTHER" id="PTHR43304:SF1">
    <property type="entry name" value="PAC DOMAIN-CONTAINING PROTEIN"/>
    <property type="match status" value="1"/>
</dbReference>
<dbReference type="CDD" id="cd00082">
    <property type="entry name" value="HisKA"/>
    <property type="match status" value="1"/>
</dbReference>
<dbReference type="Pfam" id="PF08448">
    <property type="entry name" value="PAS_4"/>
    <property type="match status" value="1"/>
</dbReference>
<keyword evidence="4" id="KW-0808">Transferase</keyword>
<keyword evidence="5" id="KW-0418">Kinase</keyword>
<dbReference type="PANTHER" id="PTHR43304">
    <property type="entry name" value="PHYTOCHROME-LIKE PROTEIN CPH1"/>
    <property type="match status" value="1"/>
</dbReference>
<dbReference type="EMBL" id="JBHTKA010000001">
    <property type="protein sequence ID" value="MFD0997763.1"/>
    <property type="molecule type" value="Genomic_DNA"/>
</dbReference>
<keyword evidence="11" id="KW-1185">Reference proteome</keyword>
<dbReference type="InterPro" id="IPR000700">
    <property type="entry name" value="PAS-assoc_C"/>
</dbReference>
<dbReference type="PROSITE" id="PS50109">
    <property type="entry name" value="HIS_KIN"/>
    <property type="match status" value="1"/>
</dbReference>
<feature type="transmembrane region" description="Helical" evidence="6">
    <location>
        <begin position="7"/>
        <end position="28"/>
    </location>
</feature>
<dbReference type="InterPro" id="IPR013656">
    <property type="entry name" value="PAS_4"/>
</dbReference>
<dbReference type="Pfam" id="PF00512">
    <property type="entry name" value="HisKA"/>
    <property type="match status" value="1"/>
</dbReference>
<feature type="domain" description="PAS" evidence="8">
    <location>
        <begin position="209"/>
        <end position="255"/>
    </location>
</feature>
<keyword evidence="6" id="KW-0812">Transmembrane</keyword>
<evidence type="ECO:0000256" key="3">
    <source>
        <dbReference type="ARBA" id="ARBA00022553"/>
    </source>
</evidence>
<dbReference type="SUPFAM" id="SSF55785">
    <property type="entry name" value="PYP-like sensor domain (PAS domain)"/>
    <property type="match status" value="3"/>
</dbReference>
<dbReference type="InterPro" id="IPR003594">
    <property type="entry name" value="HATPase_dom"/>
</dbReference>
<keyword evidence="3" id="KW-0597">Phosphoprotein</keyword>
<evidence type="ECO:0000259" key="8">
    <source>
        <dbReference type="PROSITE" id="PS50112"/>
    </source>
</evidence>
<feature type="transmembrane region" description="Helical" evidence="6">
    <location>
        <begin position="40"/>
        <end position="61"/>
    </location>
</feature>
<feature type="domain" description="PAS" evidence="8">
    <location>
        <begin position="78"/>
        <end position="151"/>
    </location>
</feature>
<dbReference type="PRINTS" id="PR00344">
    <property type="entry name" value="BCTRLSENSOR"/>
</dbReference>
<dbReference type="Pfam" id="PF02518">
    <property type="entry name" value="HATPase_c"/>
    <property type="match status" value="1"/>
</dbReference>
<dbReference type="EC" id="2.7.13.3" evidence="2"/>